<dbReference type="PRINTS" id="PR00792">
    <property type="entry name" value="PEPSIN"/>
</dbReference>
<reference key="2">
    <citation type="submission" date="2011-10" db="EMBL/GenBank/DDBJ databases">
        <title>The genome and transcriptome sequence of Clonorchis sinensis provide insights into the carcinogenic liver fluke.</title>
        <authorList>
            <person name="Wang X."/>
            <person name="Huang Y."/>
            <person name="Chen W."/>
            <person name="Liu H."/>
            <person name="Guo L."/>
            <person name="Chen Y."/>
            <person name="Luo F."/>
            <person name="Zhou W."/>
            <person name="Sun J."/>
            <person name="Mao Q."/>
            <person name="Liang P."/>
            <person name="Zhou C."/>
            <person name="Tian Y."/>
            <person name="Men J."/>
            <person name="Lv X."/>
            <person name="Huang L."/>
            <person name="Zhou J."/>
            <person name="Hu Y."/>
            <person name="Li R."/>
            <person name="Zhang F."/>
            <person name="Lei H."/>
            <person name="Li X."/>
            <person name="Hu X."/>
            <person name="Liang C."/>
            <person name="Xu J."/>
            <person name="Wu Z."/>
            <person name="Yu X."/>
        </authorList>
    </citation>
    <scope>NUCLEOTIDE SEQUENCE</scope>
    <source>
        <strain>Henan</strain>
    </source>
</reference>
<protein>
    <submittedName>
        <fullName evidence="5">Pepsin A</fullName>
    </submittedName>
</protein>
<dbReference type="EMBL" id="DF143590">
    <property type="protein sequence ID" value="GAA53788.1"/>
    <property type="molecule type" value="Genomic_DNA"/>
</dbReference>
<organism evidence="5 6">
    <name type="scientific">Clonorchis sinensis</name>
    <name type="common">Chinese liver fluke</name>
    <dbReference type="NCBI Taxonomy" id="79923"/>
    <lineage>
        <taxon>Eukaryota</taxon>
        <taxon>Metazoa</taxon>
        <taxon>Spiralia</taxon>
        <taxon>Lophotrochozoa</taxon>
        <taxon>Platyhelminthes</taxon>
        <taxon>Trematoda</taxon>
        <taxon>Digenea</taxon>
        <taxon>Opisthorchiida</taxon>
        <taxon>Opisthorchiata</taxon>
        <taxon>Opisthorchiidae</taxon>
        <taxon>Clonorchis</taxon>
    </lineage>
</organism>
<dbReference type="GO" id="GO:0006508">
    <property type="term" value="P:proteolysis"/>
    <property type="evidence" value="ECO:0007669"/>
    <property type="project" value="UniProtKB-KW"/>
</dbReference>
<dbReference type="CDD" id="cd05471">
    <property type="entry name" value="pepsin_like"/>
    <property type="match status" value="1"/>
</dbReference>
<dbReference type="InterPro" id="IPR001969">
    <property type="entry name" value="Aspartic_peptidase_AS"/>
</dbReference>
<dbReference type="InterPro" id="IPR001461">
    <property type="entry name" value="Aspartic_peptidase_A1"/>
</dbReference>
<evidence type="ECO:0000256" key="2">
    <source>
        <dbReference type="PIRSR" id="PIRSR601461-1"/>
    </source>
</evidence>
<dbReference type="PROSITE" id="PS51767">
    <property type="entry name" value="PEPTIDASE_A1"/>
    <property type="match status" value="1"/>
</dbReference>
<dbReference type="PROSITE" id="PS00141">
    <property type="entry name" value="ASP_PROTEASE"/>
    <property type="match status" value="1"/>
</dbReference>
<keyword evidence="6" id="KW-1185">Reference proteome</keyword>
<dbReference type="AlphaFoldDB" id="G7YLF7"/>
<gene>
    <name evidence="5" type="ORF">CLF_111143</name>
</gene>
<evidence type="ECO:0000313" key="5">
    <source>
        <dbReference type="EMBL" id="GAA53788.1"/>
    </source>
</evidence>
<comment type="similarity">
    <text evidence="1 3">Belongs to the peptidase A1 family.</text>
</comment>
<keyword evidence="3" id="KW-0378">Hydrolase</keyword>
<proteinExistence type="inferred from homology"/>
<accession>G7YLF7</accession>
<feature type="active site" evidence="2">
    <location>
        <position position="90"/>
    </location>
</feature>
<dbReference type="InterPro" id="IPR033121">
    <property type="entry name" value="PEPTIDASE_A1"/>
</dbReference>
<dbReference type="Pfam" id="PF00026">
    <property type="entry name" value="Asp"/>
    <property type="match status" value="1"/>
</dbReference>
<feature type="domain" description="Peptidase A1" evidence="4">
    <location>
        <begin position="72"/>
        <end position="356"/>
    </location>
</feature>
<keyword evidence="3" id="KW-0064">Aspartyl protease</keyword>
<dbReference type="GO" id="GO:0004190">
    <property type="term" value="F:aspartic-type endopeptidase activity"/>
    <property type="evidence" value="ECO:0007669"/>
    <property type="project" value="UniProtKB-KW"/>
</dbReference>
<sequence length="430" mass="48064">MAFTLRCQVIAISTLRVVLQKESFEEIDRLAYGARGKAIATCGVRSIHLSWSHFTSYRYALPNKQFPDNSVYYGLVGVGSPPQYFRLVFDTGSPNIWICNAKRSANLFMVENSFDIDNSRTYTDHSKAYRAHYGNYLATGRVASDYVQLDRRPFFTDFAVVDTIQGYVDQLYSIDGIFGLTPRQLNSKFSSTTLDDMVSQGLISQRVFAFVFHRGGVKGTVLFGDVSGDNIPGTVHYVPLHSANSDYWMISFKSGLLTILDTGTFRTHLPAAVVQDLLSKVEVTPQPYGETVDCGAIGAMSTLVFSSEHFEIAWYPWQYVQQAAASNLPADVLLGISFLRHYSTVFDMDKKRVGFGKPVEQQQRVGVHHEDAAVGLTFEVDGSTRLDEGIPVTKRNKTNIADACKFHSVMQCTSCAACLTQYDRIRKREI</sequence>
<name>G7YLF7_CLOSI</name>
<dbReference type="Gene3D" id="2.40.70.10">
    <property type="entry name" value="Acid Proteases"/>
    <property type="match status" value="2"/>
</dbReference>
<dbReference type="InterPro" id="IPR021109">
    <property type="entry name" value="Peptidase_aspartic_dom_sf"/>
</dbReference>
<keyword evidence="3" id="KW-0645">Protease</keyword>
<evidence type="ECO:0000313" key="6">
    <source>
        <dbReference type="Proteomes" id="UP000008909"/>
    </source>
</evidence>
<dbReference type="PANTHER" id="PTHR47966">
    <property type="entry name" value="BETA-SITE APP-CLEAVING ENZYME, ISOFORM A-RELATED"/>
    <property type="match status" value="1"/>
</dbReference>
<dbReference type="SUPFAM" id="SSF50630">
    <property type="entry name" value="Acid proteases"/>
    <property type="match status" value="1"/>
</dbReference>
<reference evidence="5" key="1">
    <citation type="journal article" date="2011" name="Genome Biol.">
        <title>The draft genome of the carcinogenic human liver fluke Clonorchis sinensis.</title>
        <authorList>
            <person name="Wang X."/>
            <person name="Chen W."/>
            <person name="Huang Y."/>
            <person name="Sun J."/>
            <person name="Men J."/>
            <person name="Liu H."/>
            <person name="Luo F."/>
            <person name="Guo L."/>
            <person name="Lv X."/>
            <person name="Deng C."/>
            <person name="Zhou C."/>
            <person name="Fan Y."/>
            <person name="Li X."/>
            <person name="Huang L."/>
            <person name="Hu Y."/>
            <person name="Liang C."/>
            <person name="Hu X."/>
            <person name="Xu J."/>
            <person name="Yu X."/>
        </authorList>
    </citation>
    <scope>NUCLEOTIDE SEQUENCE [LARGE SCALE GENOMIC DNA]</scope>
    <source>
        <strain evidence="5">Henan</strain>
    </source>
</reference>
<dbReference type="Proteomes" id="UP000008909">
    <property type="component" value="Unassembled WGS sequence"/>
</dbReference>
<dbReference type="PANTHER" id="PTHR47966:SF51">
    <property type="entry name" value="BETA-SITE APP-CLEAVING ENZYME, ISOFORM A-RELATED"/>
    <property type="match status" value="1"/>
</dbReference>
<evidence type="ECO:0000256" key="1">
    <source>
        <dbReference type="ARBA" id="ARBA00007447"/>
    </source>
</evidence>
<evidence type="ECO:0000259" key="4">
    <source>
        <dbReference type="PROSITE" id="PS51767"/>
    </source>
</evidence>
<evidence type="ECO:0000256" key="3">
    <source>
        <dbReference type="RuleBase" id="RU000454"/>
    </source>
</evidence>
<dbReference type="InterPro" id="IPR034164">
    <property type="entry name" value="Pepsin-like_dom"/>
</dbReference>
<feature type="active site" evidence="2">
    <location>
        <position position="261"/>
    </location>
</feature>